<dbReference type="Gene3D" id="1.25.40.10">
    <property type="entry name" value="Tetratricopeptide repeat domain"/>
    <property type="match status" value="2"/>
</dbReference>
<dbReference type="Proteomes" id="UP000198287">
    <property type="component" value="Unassembled WGS sequence"/>
</dbReference>
<evidence type="ECO:0000256" key="3">
    <source>
        <dbReference type="SAM" id="MobiDB-lite"/>
    </source>
</evidence>
<reference evidence="4 5" key="1">
    <citation type="submission" date="2015-12" db="EMBL/GenBank/DDBJ databases">
        <title>The genome of Folsomia candida.</title>
        <authorList>
            <person name="Faddeeva A."/>
            <person name="Derks M.F."/>
            <person name="Anvar Y."/>
            <person name="Smit S."/>
            <person name="Van Straalen N."/>
            <person name="Roelofs D."/>
        </authorList>
    </citation>
    <scope>NUCLEOTIDE SEQUENCE [LARGE SCALE GENOMIC DNA]</scope>
    <source>
        <strain evidence="4 5">VU population</strain>
        <tissue evidence="4">Whole body</tissue>
    </source>
</reference>
<feature type="repeat" description="TPR" evidence="2">
    <location>
        <begin position="534"/>
        <end position="567"/>
    </location>
</feature>
<keyword evidence="5" id="KW-1185">Reference proteome</keyword>
<dbReference type="GO" id="GO:0045842">
    <property type="term" value="P:positive regulation of mitotic metaphase/anaphase transition"/>
    <property type="evidence" value="ECO:0007669"/>
    <property type="project" value="TreeGrafter"/>
</dbReference>
<proteinExistence type="predicted"/>
<dbReference type="AlphaFoldDB" id="A0A226EQK8"/>
<dbReference type="SUPFAM" id="SSF48452">
    <property type="entry name" value="TPR-like"/>
    <property type="match status" value="2"/>
</dbReference>
<dbReference type="SMART" id="SM00028">
    <property type="entry name" value="TPR"/>
    <property type="match status" value="5"/>
</dbReference>
<dbReference type="Pfam" id="PF13181">
    <property type="entry name" value="TPR_8"/>
    <property type="match status" value="1"/>
</dbReference>
<keyword evidence="1 2" id="KW-0802">TPR repeat</keyword>
<protein>
    <submittedName>
        <fullName evidence="4">Anaphase-promoting complex subunit 7</fullName>
    </submittedName>
</protein>
<dbReference type="PROSITE" id="PS50005">
    <property type="entry name" value="TPR"/>
    <property type="match status" value="2"/>
</dbReference>
<dbReference type="InterPro" id="IPR011990">
    <property type="entry name" value="TPR-like_helical_dom_sf"/>
</dbReference>
<feature type="compositionally biased region" description="Polar residues" evidence="3">
    <location>
        <begin position="581"/>
        <end position="592"/>
    </location>
</feature>
<gene>
    <name evidence="4" type="ORF">Fcan01_06305</name>
</gene>
<dbReference type="OMA" id="MGECYYY"/>
<dbReference type="GO" id="GO:0016567">
    <property type="term" value="P:protein ubiquitination"/>
    <property type="evidence" value="ECO:0007669"/>
    <property type="project" value="TreeGrafter"/>
</dbReference>
<dbReference type="EMBL" id="LNIX01000002">
    <property type="protein sequence ID" value="OXA58876.1"/>
    <property type="molecule type" value="Genomic_DNA"/>
</dbReference>
<evidence type="ECO:0000313" key="4">
    <source>
        <dbReference type="EMBL" id="OXA58876.1"/>
    </source>
</evidence>
<evidence type="ECO:0000313" key="5">
    <source>
        <dbReference type="Proteomes" id="UP000198287"/>
    </source>
</evidence>
<dbReference type="GO" id="GO:0005680">
    <property type="term" value="C:anaphase-promoting complex"/>
    <property type="evidence" value="ECO:0007669"/>
    <property type="project" value="TreeGrafter"/>
</dbReference>
<feature type="region of interest" description="Disordered" evidence="3">
    <location>
        <begin position="570"/>
        <end position="592"/>
    </location>
</feature>
<feature type="repeat" description="TPR" evidence="2">
    <location>
        <begin position="190"/>
        <end position="223"/>
    </location>
</feature>
<dbReference type="GO" id="GO:0051301">
    <property type="term" value="P:cell division"/>
    <property type="evidence" value="ECO:0007669"/>
    <property type="project" value="TreeGrafter"/>
</dbReference>
<sequence length="632" mass="72311">MSYKLGQIQHDSSPSESYFDIIFDWGEWGQEKWSQQTPCKIFRLNNIIGRNLSEIMMATPEFLKPSKTFYLDQIMVMFKEQLYSSVLSFGSVALNLGERYPENVSETQQVTILIMCGDSAYFTHDYARAESYYRKALQLYKSLSKGLPKECIPEDSNDVKYKLYLCLMQCKKPKEALNMLQSIPAKSRAVRTNMALGKLYMQNGMERAAITSFKEVLRECPNSMEAIDSLISLGLRDTDLQVFFNHKLNKMPCSEWFYNWIRALHQLFLRDYPSALQILNTLTDHTPLRHNRYMLHTLSLAYTLQGNYEEAVGPLLMCHRQEPANMHGMDLLAFLLWSQKKLFELERLAQRLSEVNYNENRPETWIALGYYGLLVGRTQKGVSFAQRALTCTGTKSFEALVCKGYLLLENKKVQDAAECFRDAIQLCGNRFEPHNGLVNCYLELQRYRDASTIANFAMKKLGQTPRVLTMCAQPLSKDPLNFSKAKSYLDKALQLDKRHLPAVLTLTEILEEECHYDIAVQKLQEYADGGTTGSQVHLRMAHLLSKMSSDDKAADHFTIALKLDPSNRDAREGLNRLDPTANRNTGVNEASQVTSYDIDVDNLDVDDDDDDHDLEGVDNEMDPGIWNAQANF</sequence>
<evidence type="ECO:0000256" key="2">
    <source>
        <dbReference type="PROSITE-ProRule" id="PRU00339"/>
    </source>
</evidence>
<dbReference type="InterPro" id="IPR019734">
    <property type="entry name" value="TPR_rpt"/>
</dbReference>
<name>A0A226EQK8_FOLCA</name>
<dbReference type="STRING" id="158441.A0A226EQK8"/>
<organism evidence="4 5">
    <name type="scientific">Folsomia candida</name>
    <name type="common">Springtail</name>
    <dbReference type="NCBI Taxonomy" id="158441"/>
    <lineage>
        <taxon>Eukaryota</taxon>
        <taxon>Metazoa</taxon>
        <taxon>Ecdysozoa</taxon>
        <taxon>Arthropoda</taxon>
        <taxon>Hexapoda</taxon>
        <taxon>Collembola</taxon>
        <taxon>Entomobryomorpha</taxon>
        <taxon>Isotomoidea</taxon>
        <taxon>Isotomidae</taxon>
        <taxon>Proisotominae</taxon>
        <taxon>Folsomia</taxon>
    </lineage>
</organism>
<evidence type="ECO:0000256" key="1">
    <source>
        <dbReference type="ARBA" id="ARBA00022803"/>
    </source>
</evidence>
<dbReference type="PANTHER" id="PTHR12558:SF36">
    <property type="entry name" value="ANAPHASE-PROMOTING COMPLEX SUBUNIT 7"/>
    <property type="match status" value="1"/>
</dbReference>
<comment type="caution">
    <text evidence="4">The sequence shown here is derived from an EMBL/GenBank/DDBJ whole genome shotgun (WGS) entry which is preliminary data.</text>
</comment>
<dbReference type="PANTHER" id="PTHR12558">
    <property type="entry name" value="CELL DIVISION CYCLE 16,23,27"/>
    <property type="match status" value="1"/>
</dbReference>
<dbReference type="OrthoDB" id="308440at2759"/>
<accession>A0A226EQK8</accession>